<dbReference type="GO" id="GO:0003676">
    <property type="term" value="F:nucleic acid binding"/>
    <property type="evidence" value="ECO:0007669"/>
    <property type="project" value="InterPro"/>
</dbReference>
<organism evidence="1 2">
    <name type="scientific">Mesomycoplasma hyorhinis SK76</name>
    <dbReference type="NCBI Taxonomy" id="1118964"/>
    <lineage>
        <taxon>Bacteria</taxon>
        <taxon>Bacillati</taxon>
        <taxon>Mycoplasmatota</taxon>
        <taxon>Mycoplasmoidales</taxon>
        <taxon>Metamycoplasmataceae</taxon>
        <taxon>Mesomycoplasma</taxon>
    </lineage>
</organism>
<dbReference type="EMBL" id="CP003914">
    <property type="protein sequence ID" value="AFX74057.1"/>
    <property type="molecule type" value="Genomic_DNA"/>
</dbReference>
<evidence type="ECO:0000313" key="1">
    <source>
        <dbReference type="EMBL" id="AFX74057.1"/>
    </source>
</evidence>
<dbReference type="SUPFAM" id="SSF53335">
    <property type="entry name" value="S-adenosyl-L-methionine-dependent methyltransferases"/>
    <property type="match status" value="1"/>
</dbReference>
<name>A0AAI8AM94_MESHY</name>
<dbReference type="GO" id="GO:0032259">
    <property type="term" value="P:methylation"/>
    <property type="evidence" value="ECO:0007669"/>
    <property type="project" value="InterPro"/>
</dbReference>
<sequence length="223" mass="26954">MKTIVEKVYENLKNNEINHSMKILEDYISTSKARNKNSITKAFNYKNDDEWYTTREDVQFFIDNANIPKDKVIWCPFDVEDSNFVTVFKKNGYKVLHSHIWDQQDFYEYEPKEKWDIIISNPPFKGKHRLLARLLEFNKPWALIFGIQALNSEKFCHELQKFKRVQYVHLKRRMCFTKDHLNYDIKNLQRPSFASMWIANDLFDKDILVWNGVNYKKDGKEFF</sequence>
<dbReference type="InterPro" id="IPR029063">
    <property type="entry name" value="SAM-dependent_MTases_sf"/>
</dbReference>
<evidence type="ECO:0000313" key="2">
    <source>
        <dbReference type="Proteomes" id="UP000009399"/>
    </source>
</evidence>
<protein>
    <submittedName>
        <fullName evidence="1">Phage protein</fullName>
    </submittedName>
</protein>
<dbReference type="PROSITE" id="PS00092">
    <property type="entry name" value="N6_MTASE"/>
    <property type="match status" value="1"/>
</dbReference>
<dbReference type="AlphaFoldDB" id="A0AAI8AM94"/>
<dbReference type="Proteomes" id="UP000009399">
    <property type="component" value="Chromosome"/>
</dbReference>
<dbReference type="RefSeq" id="WP_015084022.1">
    <property type="nucleotide sequence ID" value="NC_019552.1"/>
</dbReference>
<dbReference type="GO" id="GO:0008168">
    <property type="term" value="F:methyltransferase activity"/>
    <property type="evidence" value="ECO:0007669"/>
    <property type="project" value="InterPro"/>
</dbReference>
<gene>
    <name evidence="1" type="ORF">MOS_125</name>
</gene>
<accession>A0AAI8AM94</accession>
<dbReference type="KEGG" id="mhs:MOS_125"/>
<dbReference type="InterPro" id="IPR002052">
    <property type="entry name" value="DNA_methylase_N6_adenine_CS"/>
</dbReference>
<proteinExistence type="predicted"/>
<reference evidence="1 2" key="1">
    <citation type="journal article" date="2013" name="Genome Announc.">
        <title>Complete Genome Sequence of Mycoplasma hyorhinis Strain SK76.</title>
        <authorList>
            <person name="Goodison S."/>
            <person name="Urquidi V."/>
            <person name="Kumar D."/>
            <person name="Reyes L."/>
            <person name="Rosser C.J."/>
        </authorList>
    </citation>
    <scope>NUCLEOTIDE SEQUENCE [LARGE SCALE GENOMIC DNA]</scope>
    <source>
        <strain evidence="1 2">SK76</strain>
    </source>
</reference>